<protein>
    <submittedName>
        <fullName evidence="5">Globin</fullName>
    </submittedName>
</protein>
<keyword evidence="4" id="KW-0408">Iron</keyword>
<comment type="caution">
    <text evidence="5">The sequence shown here is derived from an EMBL/GenBank/DDBJ whole genome shotgun (WGS) entry which is preliminary data.</text>
</comment>
<dbReference type="RefSeq" id="WP_369409420.1">
    <property type="nucleotide sequence ID" value="NZ_WQLB01000025.1"/>
</dbReference>
<dbReference type="AlphaFoldDB" id="A0A7C9MA95"/>
<dbReference type="Proteomes" id="UP000483286">
    <property type="component" value="Unassembled WGS sequence"/>
</dbReference>
<evidence type="ECO:0000256" key="3">
    <source>
        <dbReference type="ARBA" id="ARBA00022723"/>
    </source>
</evidence>
<accession>A0A7C9MA95</accession>
<gene>
    <name evidence="5" type="ORF">GO986_15845</name>
</gene>
<evidence type="ECO:0000256" key="1">
    <source>
        <dbReference type="ARBA" id="ARBA00022448"/>
    </source>
</evidence>
<evidence type="ECO:0000256" key="2">
    <source>
        <dbReference type="ARBA" id="ARBA00022617"/>
    </source>
</evidence>
<dbReference type="GO" id="GO:0046872">
    <property type="term" value="F:metal ion binding"/>
    <property type="evidence" value="ECO:0007669"/>
    <property type="project" value="UniProtKB-KW"/>
</dbReference>
<proteinExistence type="predicted"/>
<evidence type="ECO:0000313" key="6">
    <source>
        <dbReference type="Proteomes" id="UP000483286"/>
    </source>
</evidence>
<organism evidence="5 6">
    <name type="scientific">Deinococcus arboris</name>
    <dbReference type="NCBI Taxonomy" id="2682977"/>
    <lineage>
        <taxon>Bacteria</taxon>
        <taxon>Thermotogati</taxon>
        <taxon>Deinococcota</taxon>
        <taxon>Deinococci</taxon>
        <taxon>Deinococcales</taxon>
        <taxon>Deinococcaceae</taxon>
        <taxon>Deinococcus</taxon>
    </lineage>
</organism>
<dbReference type="InterPro" id="IPR001486">
    <property type="entry name" value="Hemoglobin_trunc"/>
</dbReference>
<name>A0A7C9MA95_9DEIO</name>
<evidence type="ECO:0000256" key="4">
    <source>
        <dbReference type="ARBA" id="ARBA00023004"/>
    </source>
</evidence>
<dbReference type="CDD" id="cd08916">
    <property type="entry name" value="TrHb3_P"/>
    <property type="match status" value="1"/>
</dbReference>
<dbReference type="Gene3D" id="1.10.490.10">
    <property type="entry name" value="Globins"/>
    <property type="match status" value="1"/>
</dbReference>
<sequence length="138" mass="15281">MSPAQLYDRIGDVRLRVLLRTFYGRVAEHPELSAIFSQALGPYPQGGWPLHLLRLEGFWRAVTLGPSAYRSSLPAAHQHLGLTPAHFDAWLHLWRGAVDEVLPAPEADAMYRLAARMRVKLERVAASDGEASAGVRDA</sequence>
<dbReference type="EMBL" id="WQLB01000025">
    <property type="protein sequence ID" value="MVN88223.1"/>
    <property type="molecule type" value="Genomic_DNA"/>
</dbReference>
<dbReference type="GO" id="GO:0020037">
    <property type="term" value="F:heme binding"/>
    <property type="evidence" value="ECO:0007669"/>
    <property type="project" value="InterPro"/>
</dbReference>
<dbReference type="SUPFAM" id="SSF46458">
    <property type="entry name" value="Globin-like"/>
    <property type="match status" value="1"/>
</dbReference>
<keyword evidence="6" id="KW-1185">Reference proteome</keyword>
<dbReference type="GO" id="GO:0019825">
    <property type="term" value="F:oxygen binding"/>
    <property type="evidence" value="ECO:0007669"/>
    <property type="project" value="InterPro"/>
</dbReference>
<evidence type="ECO:0000313" key="5">
    <source>
        <dbReference type="EMBL" id="MVN88223.1"/>
    </source>
</evidence>
<reference evidence="5 6" key="1">
    <citation type="submission" date="2019-12" db="EMBL/GenBank/DDBJ databases">
        <title>Deinococcus sp. HMF7620 Genome sequencing and assembly.</title>
        <authorList>
            <person name="Kang H."/>
            <person name="Kim H."/>
            <person name="Joh K."/>
        </authorList>
    </citation>
    <scope>NUCLEOTIDE SEQUENCE [LARGE SCALE GENOMIC DNA]</scope>
    <source>
        <strain evidence="5 6">HMF7620</strain>
    </source>
</reference>
<keyword evidence="1" id="KW-0813">Transport</keyword>
<dbReference type="Pfam" id="PF01152">
    <property type="entry name" value="Bac_globin"/>
    <property type="match status" value="1"/>
</dbReference>
<dbReference type="InterPro" id="IPR012292">
    <property type="entry name" value="Globin/Proto"/>
</dbReference>
<keyword evidence="2" id="KW-0349">Heme</keyword>
<keyword evidence="3" id="KW-0479">Metal-binding</keyword>
<dbReference type="InterPro" id="IPR009050">
    <property type="entry name" value="Globin-like_sf"/>
</dbReference>